<dbReference type="AlphaFoldDB" id="A0AA40B8G2"/>
<sequence length="418" mass="46898">MRRSGRIQARQSATTNENGDQSRVLTSPHLRREAPRLPPAAPVAAPSTARRRPERQNSAPSISISIAEVSSQSRKRQRPKQRSVRARTKATKIQAFEVFPQLPAELRLMIWESAAASHPTSPEVCVAWPFFLRHDDPLQPLFVDTDWPPLLHACAEARIAALKSGYFRLRFSTSAGLHVPFRAFNPAIDTLYWGQHQHAIYSKLAEARNSRLAASLRHIAIPSSAFCSGGSRDALARLIQDYSPRLRTLTIVFAHSSPTADNWIREGFMPPARRCRLREIPSAVQDTMTVRGSTYYNGSHNPECRTGLRFYLTRQVYDLNNGGLARVGLTPLRGGPGYAWDLVTATFKGLDVKAATFVEYTMARRGKKAEWVEVCRDRKLGRNSELMSPHYVHSSSVGWDAETLRVIELDNVLPPRLD</sequence>
<comment type="caution">
    <text evidence="3">The sequence shown here is derived from an EMBL/GenBank/DDBJ whole genome shotgun (WGS) entry which is preliminary data.</text>
</comment>
<evidence type="ECO:0000259" key="2">
    <source>
        <dbReference type="Pfam" id="PF20150"/>
    </source>
</evidence>
<feature type="compositionally biased region" description="Basic residues" evidence="1">
    <location>
        <begin position="73"/>
        <end position="88"/>
    </location>
</feature>
<dbReference type="Pfam" id="PF20150">
    <property type="entry name" value="2EXR"/>
    <property type="match status" value="1"/>
</dbReference>
<evidence type="ECO:0000256" key="1">
    <source>
        <dbReference type="SAM" id="MobiDB-lite"/>
    </source>
</evidence>
<dbReference type="PANTHER" id="PTHR35910">
    <property type="entry name" value="2EXR DOMAIN-CONTAINING PROTEIN"/>
    <property type="match status" value="1"/>
</dbReference>
<evidence type="ECO:0000313" key="3">
    <source>
        <dbReference type="EMBL" id="KAK0729579.1"/>
    </source>
</evidence>
<feature type="compositionally biased region" description="Polar residues" evidence="1">
    <location>
        <begin position="9"/>
        <end position="25"/>
    </location>
</feature>
<feature type="region of interest" description="Disordered" evidence="1">
    <location>
        <begin position="1"/>
        <end position="88"/>
    </location>
</feature>
<accession>A0AA40B8G2</accession>
<proteinExistence type="predicted"/>
<keyword evidence="4" id="KW-1185">Reference proteome</keyword>
<reference evidence="3" key="1">
    <citation type="submission" date="2023-06" db="EMBL/GenBank/DDBJ databases">
        <title>Genome-scale phylogeny and comparative genomics of the fungal order Sordariales.</title>
        <authorList>
            <consortium name="Lawrence Berkeley National Laboratory"/>
            <person name="Hensen N."/>
            <person name="Bonometti L."/>
            <person name="Westerberg I."/>
            <person name="Brannstrom I.O."/>
            <person name="Guillou S."/>
            <person name="Cros-Aarteil S."/>
            <person name="Calhoun S."/>
            <person name="Haridas S."/>
            <person name="Kuo A."/>
            <person name="Mondo S."/>
            <person name="Pangilinan J."/>
            <person name="Riley R."/>
            <person name="Labutti K."/>
            <person name="Andreopoulos B."/>
            <person name="Lipzen A."/>
            <person name="Chen C."/>
            <person name="Yanf M."/>
            <person name="Daum C."/>
            <person name="Ng V."/>
            <person name="Clum A."/>
            <person name="Steindorff A."/>
            <person name="Ohm R."/>
            <person name="Martin F."/>
            <person name="Silar P."/>
            <person name="Natvig D."/>
            <person name="Lalanne C."/>
            <person name="Gautier V."/>
            <person name="Ament-Velasquez S.L."/>
            <person name="Kruys A."/>
            <person name="Hutchinson M.I."/>
            <person name="Powell A.J."/>
            <person name="Barry K."/>
            <person name="Miller A.N."/>
            <person name="Grigoriev I.V."/>
            <person name="Debuchy R."/>
            <person name="Gladieux P."/>
            <person name="Thoren M.H."/>
            <person name="Johannesson H."/>
        </authorList>
    </citation>
    <scope>NUCLEOTIDE SEQUENCE</scope>
    <source>
        <strain evidence="3">SMH4607-1</strain>
    </source>
</reference>
<protein>
    <recommendedName>
        <fullName evidence="2">2EXR domain-containing protein</fullName>
    </recommendedName>
</protein>
<dbReference type="PANTHER" id="PTHR35910:SF6">
    <property type="entry name" value="2EXR DOMAIN-CONTAINING PROTEIN"/>
    <property type="match status" value="1"/>
</dbReference>
<name>A0AA40B8G2_9PEZI</name>
<dbReference type="Proteomes" id="UP001172102">
    <property type="component" value="Unassembled WGS sequence"/>
</dbReference>
<feature type="domain" description="2EXR" evidence="2">
    <location>
        <begin position="96"/>
        <end position="191"/>
    </location>
</feature>
<organism evidence="3 4">
    <name type="scientific">Lasiosphaeris hirsuta</name>
    <dbReference type="NCBI Taxonomy" id="260670"/>
    <lineage>
        <taxon>Eukaryota</taxon>
        <taxon>Fungi</taxon>
        <taxon>Dikarya</taxon>
        <taxon>Ascomycota</taxon>
        <taxon>Pezizomycotina</taxon>
        <taxon>Sordariomycetes</taxon>
        <taxon>Sordariomycetidae</taxon>
        <taxon>Sordariales</taxon>
        <taxon>Lasiosphaeriaceae</taxon>
        <taxon>Lasiosphaeris</taxon>
    </lineage>
</organism>
<dbReference type="EMBL" id="JAUKUA010000001">
    <property type="protein sequence ID" value="KAK0729579.1"/>
    <property type="molecule type" value="Genomic_DNA"/>
</dbReference>
<dbReference type="InterPro" id="IPR045518">
    <property type="entry name" value="2EXR"/>
</dbReference>
<gene>
    <name evidence="3" type="ORF">B0H67DRAFT_2593</name>
</gene>
<evidence type="ECO:0000313" key="4">
    <source>
        <dbReference type="Proteomes" id="UP001172102"/>
    </source>
</evidence>